<sequence>MEQYNGNSGLTFHILYTDETNLMCDKSTMYTMCMGCPMVIHMSSTYPVTRFTGDTYLLFLQETLPELLNVVLLDIRRHSWQQHDGMLAHRNHFM</sequence>
<dbReference type="EMBL" id="JARBHB010000004">
    <property type="protein sequence ID" value="KAJ8885125.1"/>
    <property type="molecule type" value="Genomic_DNA"/>
</dbReference>
<gene>
    <name evidence="1" type="ORF">PR048_011321</name>
</gene>
<protein>
    <submittedName>
        <fullName evidence="1">Uncharacterized protein</fullName>
    </submittedName>
</protein>
<proteinExistence type="predicted"/>
<name>A0ABQ9HLG1_9NEOP</name>
<dbReference type="Proteomes" id="UP001159363">
    <property type="component" value="Chromosome X"/>
</dbReference>
<evidence type="ECO:0000313" key="2">
    <source>
        <dbReference type="Proteomes" id="UP001159363"/>
    </source>
</evidence>
<evidence type="ECO:0000313" key="1">
    <source>
        <dbReference type="EMBL" id="KAJ8885125.1"/>
    </source>
</evidence>
<comment type="caution">
    <text evidence="1">The sequence shown here is derived from an EMBL/GenBank/DDBJ whole genome shotgun (WGS) entry which is preliminary data.</text>
</comment>
<organism evidence="1 2">
    <name type="scientific">Dryococelus australis</name>
    <dbReference type="NCBI Taxonomy" id="614101"/>
    <lineage>
        <taxon>Eukaryota</taxon>
        <taxon>Metazoa</taxon>
        <taxon>Ecdysozoa</taxon>
        <taxon>Arthropoda</taxon>
        <taxon>Hexapoda</taxon>
        <taxon>Insecta</taxon>
        <taxon>Pterygota</taxon>
        <taxon>Neoptera</taxon>
        <taxon>Polyneoptera</taxon>
        <taxon>Phasmatodea</taxon>
        <taxon>Verophasmatodea</taxon>
        <taxon>Anareolatae</taxon>
        <taxon>Phasmatidae</taxon>
        <taxon>Eurycanthinae</taxon>
        <taxon>Dryococelus</taxon>
    </lineage>
</organism>
<reference evidence="1 2" key="1">
    <citation type="submission" date="2023-02" db="EMBL/GenBank/DDBJ databases">
        <title>LHISI_Scaffold_Assembly.</title>
        <authorList>
            <person name="Stuart O.P."/>
            <person name="Cleave R."/>
            <person name="Magrath M.J.L."/>
            <person name="Mikheyev A.S."/>
        </authorList>
    </citation>
    <scope>NUCLEOTIDE SEQUENCE [LARGE SCALE GENOMIC DNA]</scope>
    <source>
        <strain evidence="1">Daus_M_001</strain>
        <tissue evidence="1">Leg muscle</tissue>
    </source>
</reference>
<keyword evidence="2" id="KW-1185">Reference proteome</keyword>
<accession>A0ABQ9HLG1</accession>